<evidence type="ECO:0000256" key="10">
    <source>
        <dbReference type="SAM" id="MobiDB-lite"/>
    </source>
</evidence>
<feature type="region of interest" description="Disordered" evidence="10">
    <location>
        <begin position="305"/>
        <end position="336"/>
    </location>
</feature>
<dbReference type="InterPro" id="IPR037682">
    <property type="entry name" value="TonB_C"/>
</dbReference>
<keyword evidence="9 11" id="KW-0472">Membrane</keyword>
<organism evidence="13 14">
    <name type="scientific">Pontibacter toksunensis</name>
    <dbReference type="NCBI Taxonomy" id="1332631"/>
    <lineage>
        <taxon>Bacteria</taxon>
        <taxon>Pseudomonadati</taxon>
        <taxon>Bacteroidota</taxon>
        <taxon>Cytophagia</taxon>
        <taxon>Cytophagales</taxon>
        <taxon>Hymenobacteraceae</taxon>
        <taxon>Pontibacter</taxon>
    </lineage>
</organism>
<dbReference type="NCBIfam" id="TIGR01352">
    <property type="entry name" value="tonB_Cterm"/>
    <property type="match status" value="1"/>
</dbReference>
<keyword evidence="6 11" id="KW-0812">Transmembrane</keyword>
<sequence>MEVLLNFILKSGIGLLTLYLFYYALLRNETNFRFNRLYLLLAPLVALTLPLIKWPAFLSPDTAVAQTLQAIQLSEVTVVAYGQPATGAALLQFITPANLVLGLYLLVALFLAFKLCRQLWHIRRLKSKAITIEQTPDAVQIVQLGQHYSSFAFLNYVFLSSQEQLNPRERQQVLAHELAHVQLGHTYDILLYEVLSIALWFNPLIWFLKKELRNLHEYQADACVLEQHQLNEYRVLLSKEVLFNMGLPVGSHFQKPQVLQRLHMLKRHGKRPGWLKPLLTLPLFVVLLLSLSSQQVAADIATQLTSPAHAAPSNETSSESINLDKDSTKLPESQAKADAKMPILRDDTPADMPVQEDKPTDNIHNLHLRSTNPYTYVEQMPMFKGGEAEMIKFLGKNIRYPEEAKEAGLEGIVVLSFVVDHEGRLDDIQVIKRLGKGTDEEAVRVVKMMSGNWLPGKQNGKVVPVRYTLPVRYTIK</sequence>
<feature type="domain" description="TonB C-terminal" evidence="12">
    <location>
        <begin position="385"/>
        <end position="476"/>
    </location>
</feature>
<evidence type="ECO:0000313" key="13">
    <source>
        <dbReference type="EMBL" id="MFD3001772.1"/>
    </source>
</evidence>
<feature type="compositionally biased region" description="Basic and acidic residues" evidence="10">
    <location>
        <begin position="322"/>
        <end position="336"/>
    </location>
</feature>
<feature type="transmembrane region" description="Helical" evidence="11">
    <location>
        <begin position="99"/>
        <end position="117"/>
    </location>
</feature>
<comment type="subcellular location">
    <subcellularLocation>
        <location evidence="1">Cell inner membrane</location>
        <topology evidence="1">Single-pass membrane protein</topology>
        <orientation evidence="1">Periplasmic side</orientation>
    </subcellularLocation>
</comment>
<keyword evidence="14" id="KW-1185">Reference proteome</keyword>
<evidence type="ECO:0000256" key="6">
    <source>
        <dbReference type="ARBA" id="ARBA00022692"/>
    </source>
</evidence>
<dbReference type="PANTHER" id="PTHR33446">
    <property type="entry name" value="PROTEIN TONB-RELATED"/>
    <property type="match status" value="1"/>
</dbReference>
<dbReference type="EMBL" id="JBHUOX010000011">
    <property type="protein sequence ID" value="MFD3001772.1"/>
    <property type="molecule type" value="Genomic_DNA"/>
</dbReference>
<evidence type="ECO:0000256" key="4">
    <source>
        <dbReference type="ARBA" id="ARBA00022475"/>
    </source>
</evidence>
<keyword evidence="4" id="KW-1003">Cell membrane</keyword>
<feature type="transmembrane region" description="Helical" evidence="11">
    <location>
        <begin position="189"/>
        <end position="208"/>
    </location>
</feature>
<protein>
    <submittedName>
        <fullName evidence="13">TonB family protein</fullName>
    </submittedName>
</protein>
<reference evidence="14" key="1">
    <citation type="journal article" date="2019" name="Int. J. Syst. Evol. Microbiol.">
        <title>The Global Catalogue of Microorganisms (GCM) 10K type strain sequencing project: providing services to taxonomists for standard genome sequencing and annotation.</title>
        <authorList>
            <consortium name="The Broad Institute Genomics Platform"/>
            <consortium name="The Broad Institute Genome Sequencing Center for Infectious Disease"/>
            <person name="Wu L."/>
            <person name="Ma J."/>
        </authorList>
    </citation>
    <scope>NUCLEOTIDE SEQUENCE [LARGE SCALE GENOMIC DNA]</scope>
    <source>
        <strain evidence="14">KCTC 23984</strain>
    </source>
</reference>
<evidence type="ECO:0000256" key="9">
    <source>
        <dbReference type="ARBA" id="ARBA00023136"/>
    </source>
</evidence>
<evidence type="ECO:0000313" key="14">
    <source>
        <dbReference type="Proteomes" id="UP001597641"/>
    </source>
</evidence>
<dbReference type="Pfam" id="PF03544">
    <property type="entry name" value="TonB_C"/>
    <property type="match status" value="1"/>
</dbReference>
<name>A0ABW6BXM7_9BACT</name>
<dbReference type="Proteomes" id="UP001597641">
    <property type="component" value="Unassembled WGS sequence"/>
</dbReference>
<evidence type="ECO:0000256" key="5">
    <source>
        <dbReference type="ARBA" id="ARBA00022519"/>
    </source>
</evidence>
<feature type="transmembrane region" description="Helical" evidence="11">
    <location>
        <begin position="6"/>
        <end position="25"/>
    </location>
</feature>
<dbReference type="InterPro" id="IPR008756">
    <property type="entry name" value="Peptidase_M56"/>
</dbReference>
<proteinExistence type="inferred from homology"/>
<keyword evidence="5" id="KW-0997">Cell inner membrane</keyword>
<evidence type="ECO:0000256" key="1">
    <source>
        <dbReference type="ARBA" id="ARBA00004383"/>
    </source>
</evidence>
<dbReference type="InterPro" id="IPR006260">
    <property type="entry name" value="TonB/TolA_C"/>
</dbReference>
<dbReference type="PROSITE" id="PS52015">
    <property type="entry name" value="TONB_CTD"/>
    <property type="match status" value="1"/>
</dbReference>
<comment type="caution">
    <text evidence="13">The sequence shown here is derived from an EMBL/GenBank/DDBJ whole genome shotgun (WGS) entry which is preliminary data.</text>
</comment>
<dbReference type="InterPro" id="IPR051045">
    <property type="entry name" value="TonB-dependent_transducer"/>
</dbReference>
<keyword evidence="7" id="KW-0653">Protein transport</keyword>
<comment type="similarity">
    <text evidence="2">Belongs to the TonB family.</text>
</comment>
<dbReference type="Gene3D" id="3.30.1150.10">
    <property type="match status" value="1"/>
</dbReference>
<gene>
    <name evidence="13" type="ORF">ACFS7Z_15470</name>
</gene>
<evidence type="ECO:0000256" key="8">
    <source>
        <dbReference type="ARBA" id="ARBA00022989"/>
    </source>
</evidence>
<keyword evidence="3" id="KW-0813">Transport</keyword>
<keyword evidence="8 11" id="KW-1133">Transmembrane helix</keyword>
<evidence type="ECO:0000256" key="7">
    <source>
        <dbReference type="ARBA" id="ARBA00022927"/>
    </source>
</evidence>
<dbReference type="SUPFAM" id="SSF74653">
    <property type="entry name" value="TolA/TonB C-terminal domain"/>
    <property type="match status" value="1"/>
</dbReference>
<feature type="transmembrane region" description="Helical" evidence="11">
    <location>
        <begin position="37"/>
        <end position="57"/>
    </location>
</feature>
<evidence type="ECO:0000259" key="12">
    <source>
        <dbReference type="PROSITE" id="PS52015"/>
    </source>
</evidence>
<dbReference type="PANTHER" id="PTHR33446:SF2">
    <property type="entry name" value="PROTEIN TONB"/>
    <property type="match status" value="1"/>
</dbReference>
<accession>A0ABW6BXM7</accession>
<dbReference type="Pfam" id="PF05569">
    <property type="entry name" value="Peptidase_M56"/>
    <property type="match status" value="1"/>
</dbReference>
<dbReference type="CDD" id="cd07341">
    <property type="entry name" value="M56_BlaR1_MecR1_like"/>
    <property type="match status" value="1"/>
</dbReference>
<dbReference type="RefSeq" id="WP_377486263.1">
    <property type="nucleotide sequence ID" value="NZ_JBHUOX010000011.1"/>
</dbReference>
<evidence type="ECO:0000256" key="3">
    <source>
        <dbReference type="ARBA" id="ARBA00022448"/>
    </source>
</evidence>
<evidence type="ECO:0000256" key="2">
    <source>
        <dbReference type="ARBA" id="ARBA00006555"/>
    </source>
</evidence>
<evidence type="ECO:0000256" key="11">
    <source>
        <dbReference type="SAM" id="Phobius"/>
    </source>
</evidence>